<keyword evidence="1" id="KW-1133">Transmembrane helix</keyword>
<dbReference type="InterPro" id="IPR000014">
    <property type="entry name" value="PAS"/>
</dbReference>
<feature type="domain" description="EAL" evidence="3">
    <location>
        <begin position="726"/>
        <end position="979"/>
    </location>
</feature>
<evidence type="ECO:0000313" key="6">
    <source>
        <dbReference type="Proteomes" id="UP000477951"/>
    </source>
</evidence>
<dbReference type="SMART" id="SM00267">
    <property type="entry name" value="GGDEF"/>
    <property type="match status" value="1"/>
</dbReference>
<dbReference type="SUPFAM" id="SSF55073">
    <property type="entry name" value="Nucleotide cyclase"/>
    <property type="match status" value="1"/>
</dbReference>
<feature type="transmembrane region" description="Helical" evidence="1">
    <location>
        <begin position="275"/>
        <end position="295"/>
    </location>
</feature>
<evidence type="ECO:0000259" key="3">
    <source>
        <dbReference type="PROSITE" id="PS50883"/>
    </source>
</evidence>
<dbReference type="Gene3D" id="3.30.450.20">
    <property type="entry name" value="PAS domain"/>
    <property type="match status" value="1"/>
</dbReference>
<dbReference type="PROSITE" id="PS50113">
    <property type="entry name" value="PAC"/>
    <property type="match status" value="1"/>
</dbReference>
<feature type="domain" description="GGDEF" evidence="4">
    <location>
        <begin position="584"/>
        <end position="717"/>
    </location>
</feature>
<dbReference type="InterPro" id="IPR000700">
    <property type="entry name" value="PAS-assoc_C"/>
</dbReference>
<dbReference type="PROSITE" id="PS50883">
    <property type="entry name" value="EAL"/>
    <property type="match status" value="1"/>
</dbReference>
<feature type="transmembrane region" description="Helical" evidence="1">
    <location>
        <begin position="302"/>
        <end position="322"/>
    </location>
</feature>
<dbReference type="Pfam" id="PF00563">
    <property type="entry name" value="EAL"/>
    <property type="match status" value="1"/>
</dbReference>
<dbReference type="Proteomes" id="UP000477951">
    <property type="component" value="Unassembled WGS sequence"/>
</dbReference>
<dbReference type="InterPro" id="IPR035965">
    <property type="entry name" value="PAS-like_dom_sf"/>
</dbReference>
<comment type="caution">
    <text evidence="5">The sequence shown here is derived from an EMBL/GenBank/DDBJ whole genome shotgun (WGS) entry which is preliminary data.</text>
</comment>
<keyword evidence="1" id="KW-0472">Membrane</keyword>
<dbReference type="Pfam" id="PF00990">
    <property type="entry name" value="GGDEF"/>
    <property type="match status" value="1"/>
</dbReference>
<dbReference type="PANTHER" id="PTHR44757:SF2">
    <property type="entry name" value="BIOFILM ARCHITECTURE MAINTENANCE PROTEIN MBAA"/>
    <property type="match status" value="1"/>
</dbReference>
<feature type="transmembrane region" description="Helical" evidence="1">
    <location>
        <begin position="328"/>
        <end position="351"/>
    </location>
</feature>
<dbReference type="SMART" id="SM00052">
    <property type="entry name" value="EAL"/>
    <property type="match status" value="1"/>
</dbReference>
<name>A0A6L6V5X6_AGRVI</name>
<dbReference type="AlphaFoldDB" id="A0A6L6V5X6"/>
<dbReference type="RefSeq" id="WP_156613112.1">
    <property type="nucleotide sequence ID" value="NZ_WPHR01000001.1"/>
</dbReference>
<organism evidence="5 6">
    <name type="scientific">Agrobacterium vitis</name>
    <name type="common">Rhizobium vitis</name>
    <dbReference type="NCBI Taxonomy" id="373"/>
    <lineage>
        <taxon>Bacteria</taxon>
        <taxon>Pseudomonadati</taxon>
        <taxon>Pseudomonadota</taxon>
        <taxon>Alphaproteobacteria</taxon>
        <taxon>Hyphomicrobiales</taxon>
        <taxon>Rhizobiaceae</taxon>
        <taxon>Rhizobium/Agrobacterium group</taxon>
        <taxon>Agrobacterium</taxon>
    </lineage>
</organism>
<feature type="transmembrane region" description="Helical" evidence="1">
    <location>
        <begin position="244"/>
        <end position="263"/>
    </location>
</feature>
<feature type="domain" description="PAC" evidence="2">
    <location>
        <begin position="499"/>
        <end position="551"/>
    </location>
</feature>
<evidence type="ECO:0000259" key="2">
    <source>
        <dbReference type="PROSITE" id="PS50113"/>
    </source>
</evidence>
<dbReference type="NCBIfam" id="TIGR00229">
    <property type="entry name" value="sensory_box"/>
    <property type="match status" value="1"/>
</dbReference>
<dbReference type="PROSITE" id="PS50887">
    <property type="entry name" value="GGDEF"/>
    <property type="match status" value="1"/>
</dbReference>
<gene>
    <name evidence="5" type="ORF">GOZ90_00365</name>
</gene>
<reference evidence="5 6" key="1">
    <citation type="submission" date="2019-12" db="EMBL/GenBank/DDBJ databases">
        <title>Whole-genome sequencing of Allorhizobium vitis.</title>
        <authorList>
            <person name="Gan H.M."/>
            <person name="Szegedi E."/>
            <person name="Burr T."/>
            <person name="Savka M.A."/>
        </authorList>
    </citation>
    <scope>NUCLEOTIDE SEQUENCE [LARGE SCALE GENOMIC DNA]</scope>
    <source>
        <strain evidence="5 6">CG516</strain>
    </source>
</reference>
<dbReference type="SUPFAM" id="SSF141868">
    <property type="entry name" value="EAL domain-like"/>
    <property type="match status" value="1"/>
</dbReference>
<evidence type="ECO:0000256" key="1">
    <source>
        <dbReference type="SAM" id="Phobius"/>
    </source>
</evidence>
<dbReference type="Gene3D" id="3.30.70.270">
    <property type="match status" value="1"/>
</dbReference>
<dbReference type="CDD" id="cd01948">
    <property type="entry name" value="EAL"/>
    <property type="match status" value="1"/>
</dbReference>
<dbReference type="Pfam" id="PF08447">
    <property type="entry name" value="PAS_3"/>
    <property type="match status" value="1"/>
</dbReference>
<proteinExistence type="predicted"/>
<evidence type="ECO:0000259" key="4">
    <source>
        <dbReference type="PROSITE" id="PS50887"/>
    </source>
</evidence>
<feature type="transmembrane region" description="Helical" evidence="1">
    <location>
        <begin position="390"/>
        <end position="412"/>
    </location>
</feature>
<dbReference type="NCBIfam" id="TIGR00254">
    <property type="entry name" value="GGDEF"/>
    <property type="match status" value="1"/>
</dbReference>
<dbReference type="CDD" id="cd01949">
    <property type="entry name" value="GGDEF"/>
    <property type="match status" value="1"/>
</dbReference>
<feature type="transmembrane region" description="Helical" evidence="1">
    <location>
        <begin position="210"/>
        <end position="232"/>
    </location>
</feature>
<dbReference type="InterPro" id="IPR029787">
    <property type="entry name" value="Nucleotide_cyclase"/>
</dbReference>
<dbReference type="SUPFAM" id="SSF55785">
    <property type="entry name" value="PYP-like sensor domain (PAS domain)"/>
    <property type="match status" value="1"/>
</dbReference>
<dbReference type="Gene3D" id="3.20.20.450">
    <property type="entry name" value="EAL domain"/>
    <property type="match status" value="1"/>
</dbReference>
<feature type="transmembrane region" description="Helical" evidence="1">
    <location>
        <begin position="358"/>
        <end position="378"/>
    </location>
</feature>
<dbReference type="InterPro" id="IPR043128">
    <property type="entry name" value="Rev_trsase/Diguanyl_cyclase"/>
</dbReference>
<keyword evidence="1" id="KW-0812">Transmembrane</keyword>
<protein>
    <submittedName>
        <fullName evidence="5">EAL domain-containing protein</fullName>
    </submittedName>
</protein>
<accession>A0A6L6V5X6</accession>
<dbReference type="CDD" id="cd00130">
    <property type="entry name" value="PAS"/>
    <property type="match status" value="1"/>
</dbReference>
<dbReference type="InterPro" id="IPR013655">
    <property type="entry name" value="PAS_fold_3"/>
</dbReference>
<dbReference type="InterPro" id="IPR035919">
    <property type="entry name" value="EAL_sf"/>
</dbReference>
<evidence type="ECO:0000313" key="5">
    <source>
        <dbReference type="EMBL" id="MUZ71116.1"/>
    </source>
</evidence>
<dbReference type="SMART" id="SM00086">
    <property type="entry name" value="PAC"/>
    <property type="match status" value="1"/>
</dbReference>
<dbReference type="EMBL" id="WPHR01000001">
    <property type="protein sequence ID" value="MUZ71116.1"/>
    <property type="molecule type" value="Genomic_DNA"/>
</dbReference>
<dbReference type="InterPro" id="IPR001610">
    <property type="entry name" value="PAC"/>
</dbReference>
<dbReference type="PANTHER" id="PTHR44757">
    <property type="entry name" value="DIGUANYLATE CYCLASE DGCP"/>
    <property type="match status" value="1"/>
</dbReference>
<dbReference type="InterPro" id="IPR052155">
    <property type="entry name" value="Biofilm_reg_signaling"/>
</dbReference>
<sequence>MNIFRYSSKANSQRFFERKQALSGPCLSRLAAGLLVLVLALTGFGAGVSHAAEPVKISRDDTALDLTATTEIHLNQGEAFQVSTAAGADGIRRRIEVRASSPQHQGDWAVFALANVSDEQLERVIVAPHYRLVNSKVFWPDLGSQRIISITPSEGFSLDRVPSDDADVFRITLNPGAVVTFVAELATPNLPQIYLWEPDAYKDTINSFTLYRGIVLGISGLLAVFLTILFVVRGTSMLPAAASLAWAVLAYICVDFGFLGKLISITTHSEQIWRAGAEVGLASGFVIFLFTYLNLNRWHVNLGYATFAWILGLVLLFGVAIYDPSIAAGIARLSFALTATAGIALIVYLGFNRYDRAILLVPTWTLIIVWLIAGWMTVTGRLSNDIIQPAHGGALVLIVLLIGFTVMQHAFAGGGYNQGLFSDLERQSLALTGAGDIVWDWDVARDRVVTIPDISTRLGLSHGALHGAARNWIPSLHPDDRDRFRATLDVLLEHKRGRLNHEFRIRADDGHFHWLHIRARPVLGANGEIIRCIGTIADVTEQKNTVDRLLQDAINDNLTGLPNREVFLDRLQTLLTVTATADTVRPTVMIVDIDNFGRVNDMLGISAGDNILIALTRRLRRLLKPQDTLARLSGDQFGLILISERDPAKVADFADAVSKAIMVPISFANREINLTASIGLVSWVDQQESAAGLLSDAELAMYRAKRGGGNKVEPFRPAFRGTVSEKLQLETELARAVERGELTMVYQPIVRLEDEELAGFEALMRWEHPKRGTISPSEFIPLAESCDLIMPLGMFALERAATDLVEWEKQTGEMPIFVSVNLSSAQLINNTLYTDIRSLLSRVNCNPARLKLELTESVVVENPEQARLVLEKLKDIGLSLALDDFGTGYSSLSYLTRFPFDTLKLDRELVTDTSERRNILLRSVIGMAKDMGMDVVAEGIASEDDGDELAQMGCHYGQSFLYGAPVGPEAVMRLLKDQQQRAKRA</sequence>
<dbReference type="InterPro" id="IPR000160">
    <property type="entry name" value="GGDEF_dom"/>
</dbReference>
<dbReference type="InterPro" id="IPR001633">
    <property type="entry name" value="EAL_dom"/>
</dbReference>